<reference evidence="2" key="1">
    <citation type="journal article" date="2013" name="Nature">
        <title>Draft genome of the wheat A-genome progenitor Triticum urartu.</title>
        <authorList>
            <person name="Ling H.Q."/>
            <person name="Zhao S."/>
            <person name="Liu D."/>
            <person name="Wang J."/>
            <person name="Sun H."/>
            <person name="Zhang C."/>
            <person name="Fan H."/>
            <person name="Li D."/>
            <person name="Dong L."/>
            <person name="Tao Y."/>
            <person name="Gao C."/>
            <person name="Wu H."/>
            <person name="Li Y."/>
            <person name="Cui Y."/>
            <person name="Guo X."/>
            <person name="Zheng S."/>
            <person name="Wang B."/>
            <person name="Yu K."/>
            <person name="Liang Q."/>
            <person name="Yang W."/>
            <person name="Lou X."/>
            <person name="Chen J."/>
            <person name="Feng M."/>
            <person name="Jian J."/>
            <person name="Zhang X."/>
            <person name="Luo G."/>
            <person name="Jiang Y."/>
            <person name="Liu J."/>
            <person name="Wang Z."/>
            <person name="Sha Y."/>
            <person name="Zhang B."/>
            <person name="Wu H."/>
            <person name="Tang D."/>
            <person name="Shen Q."/>
            <person name="Xue P."/>
            <person name="Zou S."/>
            <person name="Wang X."/>
            <person name="Liu X."/>
            <person name="Wang F."/>
            <person name="Yang Y."/>
            <person name="An X."/>
            <person name="Dong Z."/>
            <person name="Zhang K."/>
            <person name="Zhang X."/>
            <person name="Luo M.C."/>
            <person name="Dvorak J."/>
            <person name="Tong Y."/>
            <person name="Wang J."/>
            <person name="Yang H."/>
            <person name="Li Z."/>
            <person name="Wang D."/>
            <person name="Zhang A."/>
            <person name="Wang J."/>
        </authorList>
    </citation>
    <scope>NUCLEOTIDE SEQUENCE</scope>
    <source>
        <strain evidence="2">cv. G1812</strain>
    </source>
</reference>
<proteinExistence type="predicted"/>
<organism evidence="1 2">
    <name type="scientific">Triticum urartu</name>
    <name type="common">Red wild einkorn</name>
    <name type="synonym">Crithodium urartu</name>
    <dbReference type="NCBI Taxonomy" id="4572"/>
    <lineage>
        <taxon>Eukaryota</taxon>
        <taxon>Viridiplantae</taxon>
        <taxon>Streptophyta</taxon>
        <taxon>Embryophyta</taxon>
        <taxon>Tracheophyta</taxon>
        <taxon>Spermatophyta</taxon>
        <taxon>Magnoliopsida</taxon>
        <taxon>Liliopsida</taxon>
        <taxon>Poales</taxon>
        <taxon>Poaceae</taxon>
        <taxon>BOP clade</taxon>
        <taxon>Pooideae</taxon>
        <taxon>Triticodae</taxon>
        <taxon>Triticeae</taxon>
        <taxon>Triticinae</taxon>
        <taxon>Triticum</taxon>
    </lineage>
</organism>
<dbReference type="Gramene" id="TuG1812G0200002603.01.T02">
    <property type="protein sequence ID" value="TuG1812G0200002603.01.T02"/>
    <property type="gene ID" value="TuG1812G0200002603.01"/>
</dbReference>
<dbReference type="AlphaFoldDB" id="A0A8R7PE43"/>
<accession>A0A8R7PE43</accession>
<keyword evidence="2" id="KW-1185">Reference proteome</keyword>
<reference evidence="1" key="3">
    <citation type="submission" date="2022-06" db="UniProtKB">
        <authorList>
            <consortium name="EnsemblPlants"/>
        </authorList>
    </citation>
    <scope>IDENTIFICATION</scope>
</reference>
<evidence type="ECO:0000313" key="1">
    <source>
        <dbReference type="EnsemblPlants" id="TuG1812G0200002603.01.T02"/>
    </source>
</evidence>
<reference evidence="1" key="2">
    <citation type="submission" date="2018-03" db="EMBL/GenBank/DDBJ databases">
        <title>The Triticum urartu genome reveals the dynamic nature of wheat genome evolution.</title>
        <authorList>
            <person name="Ling H."/>
            <person name="Ma B."/>
            <person name="Shi X."/>
            <person name="Liu H."/>
            <person name="Dong L."/>
            <person name="Sun H."/>
            <person name="Cao Y."/>
            <person name="Gao Q."/>
            <person name="Zheng S."/>
            <person name="Li Y."/>
            <person name="Yu Y."/>
            <person name="Du H."/>
            <person name="Qi M."/>
            <person name="Li Y."/>
            <person name="Yu H."/>
            <person name="Cui Y."/>
            <person name="Wang N."/>
            <person name="Chen C."/>
            <person name="Wu H."/>
            <person name="Zhao Y."/>
            <person name="Zhang J."/>
            <person name="Li Y."/>
            <person name="Zhou W."/>
            <person name="Zhang B."/>
            <person name="Hu W."/>
            <person name="Eijk M."/>
            <person name="Tang J."/>
            <person name="Witsenboer H."/>
            <person name="Zhao S."/>
            <person name="Li Z."/>
            <person name="Zhang A."/>
            <person name="Wang D."/>
            <person name="Liang C."/>
        </authorList>
    </citation>
    <scope>NUCLEOTIDE SEQUENCE [LARGE SCALE GENOMIC DNA]</scope>
    <source>
        <strain evidence="1">cv. G1812</strain>
    </source>
</reference>
<protein>
    <submittedName>
        <fullName evidence="1">Uncharacterized protein</fullName>
    </submittedName>
</protein>
<sequence length="129" mass="14681">MELAPLKARTGRCENIGEDVEKIAGSLPARGKEILYLSRIWIYINTKWRRRPELFHRRFILRPLEVPEEVKEDCYLQAAVLKVIILLPGEVATISLNLHIVRITILGSSRSISSSVLEIHIPDLSSKLV</sequence>
<dbReference type="EnsemblPlants" id="TuG1812G0200002603.01.T02">
    <property type="protein sequence ID" value="TuG1812G0200002603.01.T02"/>
    <property type="gene ID" value="TuG1812G0200002603.01"/>
</dbReference>
<evidence type="ECO:0000313" key="2">
    <source>
        <dbReference type="Proteomes" id="UP000015106"/>
    </source>
</evidence>
<name>A0A8R7PE43_TRIUA</name>
<dbReference type="Proteomes" id="UP000015106">
    <property type="component" value="Chromosome 2"/>
</dbReference>